<feature type="coiled-coil region" evidence="1">
    <location>
        <begin position="46"/>
        <end position="93"/>
    </location>
</feature>
<dbReference type="Proteomes" id="UP000075349">
    <property type="component" value="Unassembled WGS sequence"/>
</dbReference>
<evidence type="ECO:0000313" key="3">
    <source>
        <dbReference type="EMBL" id="KYN24874.1"/>
    </source>
</evidence>
<comment type="caution">
    <text evidence="3">The sequence shown here is derived from an EMBL/GenBank/DDBJ whole genome shotgun (WGS) entry which is preliminary data.</text>
</comment>
<keyword evidence="1" id="KW-0175">Coiled coil</keyword>
<feature type="region of interest" description="Disordered" evidence="2">
    <location>
        <begin position="1"/>
        <end position="25"/>
    </location>
</feature>
<organism evidence="3 4">
    <name type="scientific">Vibrio cidicii</name>
    <dbReference type="NCBI Taxonomy" id="1763883"/>
    <lineage>
        <taxon>Bacteria</taxon>
        <taxon>Pseudomonadati</taxon>
        <taxon>Pseudomonadota</taxon>
        <taxon>Gammaproteobacteria</taxon>
        <taxon>Vibrionales</taxon>
        <taxon>Vibrionaceae</taxon>
        <taxon>Vibrio</taxon>
    </lineage>
</organism>
<sequence length="234" mass="27202">MSINSTNENTHHNTYRVTEEHHANENSVIENRTETVQEQVQNPTEIDERKLKAQAIKNEVKKLQEMSTDFINISNQKNEAKIVLKQIQDLNKKVTPLLRAFSNSDSPNVEEDEIVLKGIEIIILNENDLIKSKWNEHVKESRNNNVKPKTLITHFIEKLENYSNEINNIGEHNFKQEKSQLVDQFYEIINERFLDETVSLQDTIDALSSLSTLTPKQMIKKNKVIKKPATKKQK</sequence>
<reference evidence="4" key="1">
    <citation type="submission" date="2015-12" db="EMBL/GenBank/DDBJ databases">
        <authorList>
            <person name="Tarr C.L."/>
            <person name="Gladney L.M."/>
        </authorList>
    </citation>
    <scope>NUCLEOTIDE SEQUENCE [LARGE SCALE GENOMIC DNA]</scope>
    <source>
        <strain evidence="4">2756-81</strain>
    </source>
</reference>
<dbReference type="EMBL" id="LOMK01000001">
    <property type="protein sequence ID" value="KYN24874.1"/>
    <property type="molecule type" value="Genomic_DNA"/>
</dbReference>
<protein>
    <submittedName>
        <fullName evidence="3">Uncharacterized protein</fullName>
    </submittedName>
</protein>
<proteinExistence type="predicted"/>
<accession>A0A151JGF3</accession>
<evidence type="ECO:0000256" key="1">
    <source>
        <dbReference type="SAM" id="Coils"/>
    </source>
</evidence>
<gene>
    <name evidence="3" type="ORF">AUQ44_03330</name>
</gene>
<evidence type="ECO:0000256" key="2">
    <source>
        <dbReference type="SAM" id="MobiDB-lite"/>
    </source>
</evidence>
<name>A0A151JGF3_9VIBR</name>
<dbReference type="AlphaFoldDB" id="A0A151JGF3"/>
<evidence type="ECO:0000313" key="4">
    <source>
        <dbReference type="Proteomes" id="UP000075349"/>
    </source>
</evidence>